<dbReference type="GO" id="GO:0005634">
    <property type="term" value="C:nucleus"/>
    <property type="evidence" value="ECO:0007669"/>
    <property type="project" value="UniProtKB-SubCell"/>
</dbReference>
<proteinExistence type="predicted"/>
<dbReference type="PROSITE" id="PS51073">
    <property type="entry name" value="RPEL"/>
    <property type="match status" value="1"/>
</dbReference>
<dbReference type="OrthoDB" id="197676at2759"/>
<protein>
    <recommendedName>
        <fullName evidence="7">Phosphatase and actin regulator</fullName>
    </recommendedName>
</protein>
<evidence type="ECO:0000313" key="6">
    <source>
        <dbReference type="Proteomes" id="UP000265040"/>
    </source>
</evidence>
<keyword evidence="2" id="KW-0677">Repeat</keyword>
<evidence type="ECO:0000256" key="1">
    <source>
        <dbReference type="ARBA" id="ARBA00004123"/>
    </source>
</evidence>
<dbReference type="SMART" id="SM00707">
    <property type="entry name" value="RPEL"/>
    <property type="match status" value="1"/>
</dbReference>
<evidence type="ECO:0000256" key="4">
    <source>
        <dbReference type="PROSITE-ProRule" id="PRU00401"/>
    </source>
</evidence>
<comment type="subcellular location">
    <subcellularLocation>
        <location evidence="1">Nucleus</location>
    </subcellularLocation>
</comment>
<reference evidence="5" key="1">
    <citation type="submission" date="2021-04" db="EMBL/GenBank/DDBJ databases">
        <authorList>
            <consortium name="Wellcome Sanger Institute Data Sharing"/>
        </authorList>
    </citation>
    <scope>NUCLEOTIDE SEQUENCE [LARGE SCALE GENOMIC DNA]</scope>
</reference>
<name>A0A7N6A9X0_ANATE</name>
<evidence type="ECO:0000256" key="2">
    <source>
        <dbReference type="ARBA" id="ARBA00022737"/>
    </source>
</evidence>
<accession>A0A7N6A9X0</accession>
<reference evidence="5" key="2">
    <citation type="submission" date="2025-08" db="UniProtKB">
        <authorList>
            <consortium name="Ensembl"/>
        </authorList>
    </citation>
    <scope>IDENTIFICATION</scope>
</reference>
<dbReference type="AlphaFoldDB" id="A0A7N6A9X0"/>
<dbReference type="InParanoid" id="A0A7N6A9X0"/>
<dbReference type="InterPro" id="IPR004018">
    <property type="entry name" value="RPEL_repeat"/>
</dbReference>
<keyword evidence="3" id="KW-0539">Nucleus</keyword>
<dbReference type="InterPro" id="IPR043451">
    <property type="entry name" value="Myocardin-like"/>
</dbReference>
<dbReference type="GO" id="GO:0003713">
    <property type="term" value="F:transcription coactivator activity"/>
    <property type="evidence" value="ECO:0007669"/>
    <property type="project" value="TreeGrafter"/>
</dbReference>
<dbReference type="Gene3D" id="6.10.150.10">
    <property type="match status" value="1"/>
</dbReference>
<dbReference type="GO" id="GO:0051145">
    <property type="term" value="P:smooth muscle cell differentiation"/>
    <property type="evidence" value="ECO:0007669"/>
    <property type="project" value="TreeGrafter"/>
</dbReference>
<feature type="repeat" description="RPEL" evidence="4">
    <location>
        <begin position="18"/>
        <end position="43"/>
    </location>
</feature>
<dbReference type="PANTHER" id="PTHR22793">
    <property type="entry name" value="MYOCARDIN-RELATED TRANSCRIPTION FACTOR-RELATED"/>
    <property type="match status" value="1"/>
</dbReference>
<dbReference type="Ensembl" id="ENSATET00000052648.1">
    <property type="protein sequence ID" value="ENSATEP00000045018.1"/>
    <property type="gene ID" value="ENSATEG00000030048.1"/>
</dbReference>
<evidence type="ECO:0000256" key="3">
    <source>
        <dbReference type="ARBA" id="ARBA00023242"/>
    </source>
</evidence>
<evidence type="ECO:0008006" key="7">
    <source>
        <dbReference type="Google" id="ProtNLM"/>
    </source>
</evidence>
<organism evidence="5 6">
    <name type="scientific">Anabas testudineus</name>
    <name type="common">Climbing perch</name>
    <name type="synonym">Anthias testudineus</name>
    <dbReference type="NCBI Taxonomy" id="64144"/>
    <lineage>
        <taxon>Eukaryota</taxon>
        <taxon>Metazoa</taxon>
        <taxon>Chordata</taxon>
        <taxon>Craniata</taxon>
        <taxon>Vertebrata</taxon>
        <taxon>Euteleostomi</taxon>
        <taxon>Actinopterygii</taxon>
        <taxon>Neopterygii</taxon>
        <taxon>Teleostei</taxon>
        <taxon>Neoteleostei</taxon>
        <taxon>Acanthomorphata</taxon>
        <taxon>Anabantaria</taxon>
        <taxon>Anabantiformes</taxon>
        <taxon>Anabantoidei</taxon>
        <taxon>Anabantidae</taxon>
        <taxon>Anabas</taxon>
    </lineage>
</organism>
<sequence length="160" mass="18628">MKCTKRLLLYLFFIQTDDYLKRKLKSQPEQSELIRMHILAEASAEASLQARQLQLKRARLAADLNDEVIAHLSWHLKLLLTVQDSRHTRCSLIYNTTLEQLQLSCSSVPYCRNTFASLITACFYFSFSLSHTEETLYCFEKNSIDSILQHNCSIIYDLLQ</sequence>
<reference evidence="5" key="3">
    <citation type="submission" date="2025-09" db="UniProtKB">
        <authorList>
            <consortium name="Ensembl"/>
        </authorList>
    </citation>
    <scope>IDENTIFICATION</scope>
</reference>
<dbReference type="GO" id="GO:0045944">
    <property type="term" value="P:positive regulation of transcription by RNA polymerase II"/>
    <property type="evidence" value="ECO:0007669"/>
    <property type="project" value="TreeGrafter"/>
</dbReference>
<keyword evidence="6" id="KW-1185">Reference proteome</keyword>
<evidence type="ECO:0000313" key="5">
    <source>
        <dbReference type="Ensembl" id="ENSATEP00000045018.1"/>
    </source>
</evidence>
<dbReference type="Proteomes" id="UP000265040">
    <property type="component" value="Chromosome 8"/>
</dbReference>
<dbReference type="PANTHER" id="PTHR22793:SF6">
    <property type="entry name" value="MYOCARDIN-RELATED TRANSCRIPTION FACTOR A"/>
    <property type="match status" value="1"/>
</dbReference>